<organism evidence="1 2">
    <name type="scientific">Ruminococcus gauvreauii</name>
    <dbReference type="NCBI Taxonomy" id="438033"/>
    <lineage>
        <taxon>Bacteria</taxon>
        <taxon>Bacillati</taxon>
        <taxon>Bacillota</taxon>
        <taxon>Clostridia</taxon>
        <taxon>Eubacteriales</taxon>
        <taxon>Oscillospiraceae</taxon>
        <taxon>Ruminococcus</taxon>
    </lineage>
</organism>
<proteinExistence type="predicted"/>
<accession>A0ABY5VIL2</accession>
<protein>
    <submittedName>
        <fullName evidence="1">Histidine phosphatase family protein</fullName>
    </submittedName>
</protein>
<dbReference type="InterPro" id="IPR050275">
    <property type="entry name" value="PGM_Phosphatase"/>
</dbReference>
<dbReference type="RefSeq" id="WP_044983310.1">
    <property type="nucleotide sequence ID" value="NZ_CABLBR010000017.1"/>
</dbReference>
<keyword evidence="2" id="KW-1185">Reference proteome</keyword>
<dbReference type="EMBL" id="CP102290">
    <property type="protein sequence ID" value="UWP59735.1"/>
    <property type="molecule type" value="Genomic_DNA"/>
</dbReference>
<dbReference type="Pfam" id="PF00300">
    <property type="entry name" value="His_Phos_1"/>
    <property type="match status" value="1"/>
</dbReference>
<sequence length="206" mass="23435">MRMYLIRHSITYGNTLGRYIGTTDEPLCQEGVELLQKKIYPGVDAVYASPLKRCTETAEIIYPEKPVHIIEDLAECDFGLFENKNYLELDGNAEYQRWIDSGGTLPFPGGESQEIFRSRCLRGFERVASDCIREAMKSAALVVHGGTIMSILDGFAVPHEDFYFWQVKNARGYEIELDEQQWNKGKREVSVCGKLRVLAADARKQL</sequence>
<dbReference type="InterPro" id="IPR013078">
    <property type="entry name" value="His_Pase_superF_clade-1"/>
</dbReference>
<dbReference type="CDD" id="cd07067">
    <property type="entry name" value="HP_PGM_like"/>
    <property type="match status" value="1"/>
</dbReference>
<dbReference type="SUPFAM" id="SSF53254">
    <property type="entry name" value="Phosphoglycerate mutase-like"/>
    <property type="match status" value="1"/>
</dbReference>
<dbReference type="InterPro" id="IPR029033">
    <property type="entry name" value="His_PPase_superfam"/>
</dbReference>
<dbReference type="Proteomes" id="UP001060164">
    <property type="component" value="Chromosome"/>
</dbReference>
<gene>
    <name evidence="1" type="ORF">NQ502_01350</name>
</gene>
<evidence type="ECO:0000313" key="2">
    <source>
        <dbReference type="Proteomes" id="UP001060164"/>
    </source>
</evidence>
<dbReference type="PANTHER" id="PTHR48100:SF1">
    <property type="entry name" value="HISTIDINE PHOSPHATASE FAMILY PROTEIN-RELATED"/>
    <property type="match status" value="1"/>
</dbReference>
<dbReference type="Gene3D" id="3.40.50.1240">
    <property type="entry name" value="Phosphoglycerate mutase-like"/>
    <property type="match status" value="1"/>
</dbReference>
<name>A0ABY5VIL2_9FIRM</name>
<dbReference type="PANTHER" id="PTHR48100">
    <property type="entry name" value="BROAD-SPECIFICITY PHOSPHATASE YOR283W-RELATED"/>
    <property type="match status" value="1"/>
</dbReference>
<evidence type="ECO:0000313" key="1">
    <source>
        <dbReference type="EMBL" id="UWP59735.1"/>
    </source>
</evidence>
<dbReference type="SMART" id="SM00855">
    <property type="entry name" value="PGAM"/>
    <property type="match status" value="1"/>
</dbReference>
<reference evidence="1" key="1">
    <citation type="journal article" date="2022" name="Cell">
        <title>Design, construction, and in vivo augmentation of a complex gut microbiome.</title>
        <authorList>
            <person name="Cheng A.G."/>
            <person name="Ho P.Y."/>
            <person name="Aranda-Diaz A."/>
            <person name="Jain S."/>
            <person name="Yu F.B."/>
            <person name="Meng X."/>
            <person name="Wang M."/>
            <person name="Iakiviak M."/>
            <person name="Nagashima K."/>
            <person name="Zhao A."/>
            <person name="Murugkar P."/>
            <person name="Patil A."/>
            <person name="Atabakhsh K."/>
            <person name="Weakley A."/>
            <person name="Yan J."/>
            <person name="Brumbaugh A.R."/>
            <person name="Higginbottom S."/>
            <person name="Dimas A."/>
            <person name="Shiver A.L."/>
            <person name="Deutschbauer A."/>
            <person name="Neff N."/>
            <person name="Sonnenburg J.L."/>
            <person name="Huang K.C."/>
            <person name="Fischbach M.A."/>
        </authorList>
    </citation>
    <scope>NUCLEOTIDE SEQUENCE</scope>
    <source>
        <strain evidence="1">DSM 19829</strain>
    </source>
</reference>